<dbReference type="HOGENOM" id="CLU_179764_0_0_3"/>
<feature type="transmembrane region" description="Helical" evidence="1">
    <location>
        <begin position="26"/>
        <end position="46"/>
    </location>
</feature>
<accession>B0C1X3</accession>
<reference evidence="2 3" key="1">
    <citation type="journal article" date="2008" name="Proc. Natl. Acad. Sci. U.S.A.">
        <title>Niche adaptation and genome expansion in the chlorophyll d-producing cyanobacterium Acaryochloris marina.</title>
        <authorList>
            <person name="Swingley W.D."/>
            <person name="Chen M."/>
            <person name="Cheung P.C."/>
            <person name="Conrad A.L."/>
            <person name="Dejesa L.C."/>
            <person name="Hao J."/>
            <person name="Honchak B.M."/>
            <person name="Karbach L.E."/>
            <person name="Kurdoglu A."/>
            <person name="Lahiri S."/>
            <person name="Mastrian S.D."/>
            <person name="Miyashita H."/>
            <person name="Page L."/>
            <person name="Ramakrishna P."/>
            <person name="Satoh S."/>
            <person name="Sattley W.M."/>
            <person name="Shimada Y."/>
            <person name="Taylor H.L."/>
            <person name="Tomo T."/>
            <person name="Tsuchiya T."/>
            <person name="Wang Z.T."/>
            <person name="Raymond J."/>
            <person name="Mimuro M."/>
            <person name="Blankenship R.E."/>
            <person name="Touchman J.W."/>
        </authorList>
    </citation>
    <scope>NUCLEOTIDE SEQUENCE [LARGE SCALE GENOMIC DNA]</scope>
    <source>
        <strain evidence="3">MBIC 11017</strain>
    </source>
</reference>
<dbReference type="EMBL" id="CP000828">
    <property type="protein sequence ID" value="ABW26139.1"/>
    <property type="molecule type" value="Genomic_DNA"/>
</dbReference>
<organism evidence="2 3">
    <name type="scientific">Acaryochloris marina (strain MBIC 11017)</name>
    <dbReference type="NCBI Taxonomy" id="329726"/>
    <lineage>
        <taxon>Bacteria</taxon>
        <taxon>Bacillati</taxon>
        <taxon>Cyanobacteriota</taxon>
        <taxon>Cyanophyceae</taxon>
        <taxon>Acaryochloridales</taxon>
        <taxon>Acaryochloridaceae</taxon>
        <taxon>Acaryochloris</taxon>
    </lineage>
</organism>
<evidence type="ECO:0000256" key="1">
    <source>
        <dbReference type="SAM" id="Phobius"/>
    </source>
</evidence>
<keyword evidence="1" id="KW-1133">Transmembrane helix</keyword>
<feature type="transmembrane region" description="Helical" evidence="1">
    <location>
        <begin position="79"/>
        <end position="99"/>
    </location>
</feature>
<keyword evidence="1" id="KW-0472">Membrane</keyword>
<dbReference type="STRING" id="329726.AM1_1100"/>
<proteinExistence type="predicted"/>
<dbReference type="Proteomes" id="UP000000268">
    <property type="component" value="Chromosome"/>
</dbReference>
<dbReference type="eggNOG" id="COG3706">
    <property type="taxonomic scope" value="Bacteria"/>
</dbReference>
<evidence type="ECO:0000313" key="2">
    <source>
        <dbReference type="EMBL" id="ABW26139.1"/>
    </source>
</evidence>
<dbReference type="AlphaFoldDB" id="B0C1X3"/>
<sequence length="101" mass="11009">MQENIGQSDQIALSNNSVFNKHKNSFISQFLQFSSSVSAVAGGVILSSNTPVSKYGFILLALSSSQIFISSSMTGNKGLMMYSASLFVFVDCLGIYRWLLH</sequence>
<evidence type="ECO:0000313" key="3">
    <source>
        <dbReference type="Proteomes" id="UP000000268"/>
    </source>
</evidence>
<keyword evidence="1" id="KW-0812">Transmembrane</keyword>
<dbReference type="KEGG" id="amr:AM1_1100"/>
<protein>
    <submittedName>
        <fullName evidence="2">Uncharacterized protein</fullName>
    </submittedName>
</protein>
<feature type="transmembrane region" description="Helical" evidence="1">
    <location>
        <begin position="55"/>
        <end position="73"/>
    </location>
</feature>
<keyword evidence="3" id="KW-1185">Reference proteome</keyword>
<gene>
    <name evidence="2" type="ordered locus">AM1_1100</name>
</gene>
<name>B0C1X3_ACAM1</name>